<accession>A0AA47EM57</accession>
<dbReference type="AlphaFoldDB" id="A0AA47EM57"/>
<dbReference type="EMBL" id="CP086239">
    <property type="protein sequence ID" value="WAG62789.1"/>
    <property type="molecule type" value="Genomic_DNA"/>
</dbReference>
<evidence type="ECO:0000313" key="2">
    <source>
        <dbReference type="Proteomes" id="UP001164733"/>
    </source>
</evidence>
<dbReference type="Pfam" id="PF13171">
    <property type="entry name" value="DUF4004"/>
    <property type="match status" value="1"/>
</dbReference>
<name>A0AA47EM57_9CLOT</name>
<organism evidence="1 2">
    <name type="scientific">Clostridium estertheticum</name>
    <dbReference type="NCBI Taxonomy" id="238834"/>
    <lineage>
        <taxon>Bacteria</taxon>
        <taxon>Bacillati</taxon>
        <taxon>Bacillota</taxon>
        <taxon>Clostridia</taxon>
        <taxon>Eubacteriales</taxon>
        <taxon>Clostridiaceae</taxon>
        <taxon>Clostridium</taxon>
    </lineage>
</organism>
<gene>
    <name evidence="1" type="ORF">LL038_11365</name>
</gene>
<sequence length="206" mass="24136">MDEDLITKKELLEVTNVSYGQLYRWKRKNLIPEEWFIKKSSYTGQETYFPRLKILDRIEKILNMKDGISLDDLAQMFSPQLADVFLSEDDLLTKNIVTRQTLTTYKNIYGEIKIFSFQKILYILLLEKSLLSGNVSIDESKLMLETLEENYTLLDGKNCEVIIIRKFGITLCFLITKPNEFYIDKYSKIILGLNISSCIEELKIKM</sequence>
<proteinExistence type="predicted"/>
<dbReference type="RefSeq" id="WP_216125061.1">
    <property type="nucleotide sequence ID" value="NZ_CP086239.1"/>
</dbReference>
<protein>
    <submittedName>
        <fullName evidence="1">YhbD family protein</fullName>
    </submittedName>
</protein>
<dbReference type="Proteomes" id="UP001164733">
    <property type="component" value="Chromosome"/>
</dbReference>
<dbReference type="InterPro" id="IPR025063">
    <property type="entry name" value="DUF4004"/>
</dbReference>
<evidence type="ECO:0000313" key="1">
    <source>
        <dbReference type="EMBL" id="WAG62789.1"/>
    </source>
</evidence>
<reference evidence="1" key="1">
    <citation type="submission" date="2021-11" db="EMBL/GenBank/DDBJ databases">
        <title>Clostridia strains as spoilage organisms.</title>
        <authorList>
            <person name="Wambui J."/>
            <person name="Stevens M.J.A."/>
            <person name="Stephan R."/>
        </authorList>
    </citation>
    <scope>NUCLEOTIDE SEQUENCE</scope>
    <source>
        <strain evidence="1">CF009</strain>
    </source>
</reference>